<sequence length="501" mass="55867">MVRSDCKRLDQILNKASNNHETSLDLNELEGSDYCGFSLHSGNPFPKECTDIDLNYDVPGFVRLPWSTANITDGCYRYKEIAQELENIAGNGVNSIGDVIDAIKKCAPWIKSYKPYNGLQSFMDHRSNSEQREVLDTITGIARLALRAKTVFTKPLPLLVTDRPGSVTLSQEQCACLLANAFFCTFEKDRENYNKINFSSLFNGTNPLSHVKLQFILNYFSLVLKKMPDGCVSFRRTVLSEDEVPKWEEDEALMPLVAASSDGTIEDASGCLQVDFASKFIGGGAVRTGAVQEEIRFLICPEMIVSSLLCERMGPREAIHIIGAQRYSSYAGYGRTLACLPYDGYGSEPRDQFRRVISNVVAMDARNFRQAGTLAQYTPQNINRELNKAYAAFMTTSDDPRPVASGNWGCGVFGGDKELKSLIQMLAAAKARRSMIYYTFNDEKFEAAMNKHYGMLIQNNATIGIIYRALMSYGKECERNLQLTVFQHVEAVVGCTTGRCP</sequence>
<name>A0A016T1M9_9BILA</name>
<dbReference type="EC" id="3.2.1.143" evidence="2"/>
<dbReference type="GO" id="GO:0009225">
    <property type="term" value="P:nucleotide-sugar metabolic process"/>
    <property type="evidence" value="ECO:0007669"/>
    <property type="project" value="TreeGrafter"/>
</dbReference>
<keyword evidence="3" id="KW-0378">Hydrolase</keyword>
<dbReference type="PANTHER" id="PTHR12837">
    <property type="entry name" value="POLY ADP-RIBOSE GLYCOHYDROLASE"/>
    <property type="match status" value="1"/>
</dbReference>
<evidence type="ECO:0000259" key="5">
    <source>
        <dbReference type="Pfam" id="PF05028"/>
    </source>
</evidence>
<feature type="active site" evidence="4">
    <location>
        <position position="293"/>
    </location>
</feature>
<dbReference type="EMBL" id="JARK01001486">
    <property type="protein sequence ID" value="EYB96499.1"/>
    <property type="molecule type" value="Genomic_DNA"/>
</dbReference>
<evidence type="ECO:0000313" key="8">
    <source>
        <dbReference type="Proteomes" id="UP000024635"/>
    </source>
</evidence>
<dbReference type="GO" id="GO:0005737">
    <property type="term" value="C:cytoplasm"/>
    <property type="evidence" value="ECO:0007669"/>
    <property type="project" value="TreeGrafter"/>
</dbReference>
<accession>A0A016T1M9</accession>
<dbReference type="GO" id="GO:0004649">
    <property type="term" value="F:poly(ADP-ribose) glycohydrolase activity"/>
    <property type="evidence" value="ECO:0007669"/>
    <property type="project" value="UniProtKB-EC"/>
</dbReference>
<evidence type="ECO:0000259" key="6">
    <source>
        <dbReference type="Pfam" id="PF20811"/>
    </source>
</evidence>
<dbReference type="GO" id="GO:1990966">
    <property type="term" value="P:ATP generation from poly-ADP-D-ribose"/>
    <property type="evidence" value="ECO:0007669"/>
    <property type="project" value="TreeGrafter"/>
</dbReference>
<feature type="active site" evidence="4">
    <location>
        <position position="294"/>
    </location>
</feature>
<dbReference type="PANTHER" id="PTHR12837:SF15">
    <property type="entry name" value="POLY(ADP-RIBOSE) GLYCOHYDROLASE"/>
    <property type="match status" value="1"/>
</dbReference>
<dbReference type="GO" id="GO:0005975">
    <property type="term" value="P:carbohydrate metabolic process"/>
    <property type="evidence" value="ECO:0007669"/>
    <property type="project" value="InterPro"/>
</dbReference>
<feature type="domain" description="PARG helical" evidence="6">
    <location>
        <begin position="136"/>
        <end position="236"/>
    </location>
</feature>
<gene>
    <name evidence="7" type="primary">Acey_s0150.g2785</name>
    <name evidence="7" type="ORF">Y032_0150g2785</name>
</gene>
<proteinExistence type="inferred from homology"/>
<dbReference type="InterPro" id="IPR007724">
    <property type="entry name" value="Poly_GlycHdrlase"/>
</dbReference>
<evidence type="ECO:0000313" key="7">
    <source>
        <dbReference type="EMBL" id="EYB96499.1"/>
    </source>
</evidence>
<comment type="caution">
    <text evidence="7">The sequence shown here is derived from an EMBL/GenBank/DDBJ whole genome shotgun (WGS) entry which is preliminary data.</text>
</comment>
<dbReference type="Pfam" id="PF20811">
    <property type="entry name" value="PARG_cat_N"/>
    <property type="match status" value="1"/>
</dbReference>
<dbReference type="Pfam" id="PF05028">
    <property type="entry name" value="PARG_cat_C"/>
    <property type="match status" value="1"/>
</dbReference>
<dbReference type="Proteomes" id="UP000024635">
    <property type="component" value="Unassembled WGS sequence"/>
</dbReference>
<keyword evidence="8" id="KW-1185">Reference proteome</keyword>
<evidence type="ECO:0000256" key="2">
    <source>
        <dbReference type="ARBA" id="ARBA00012255"/>
    </source>
</evidence>
<evidence type="ECO:0000256" key="3">
    <source>
        <dbReference type="ARBA" id="ARBA00022801"/>
    </source>
</evidence>
<dbReference type="InterPro" id="IPR048362">
    <property type="entry name" value="PARG_helical"/>
</dbReference>
<protein>
    <recommendedName>
        <fullName evidence="2">poly(ADP-ribose) glycohydrolase</fullName>
        <ecNumber evidence="2">3.2.1.143</ecNumber>
    </recommendedName>
</protein>
<evidence type="ECO:0000256" key="1">
    <source>
        <dbReference type="ARBA" id="ARBA00009545"/>
    </source>
</evidence>
<dbReference type="OrthoDB" id="1937899at2759"/>
<dbReference type="STRING" id="53326.A0A016T1M9"/>
<dbReference type="GO" id="GO:0005634">
    <property type="term" value="C:nucleus"/>
    <property type="evidence" value="ECO:0007669"/>
    <property type="project" value="TreeGrafter"/>
</dbReference>
<dbReference type="InterPro" id="IPR046372">
    <property type="entry name" value="PARG_cat_C"/>
</dbReference>
<dbReference type="GO" id="GO:0006282">
    <property type="term" value="P:regulation of DNA repair"/>
    <property type="evidence" value="ECO:0007669"/>
    <property type="project" value="InterPro"/>
</dbReference>
<organism evidence="7 8">
    <name type="scientific">Ancylostoma ceylanicum</name>
    <dbReference type="NCBI Taxonomy" id="53326"/>
    <lineage>
        <taxon>Eukaryota</taxon>
        <taxon>Metazoa</taxon>
        <taxon>Ecdysozoa</taxon>
        <taxon>Nematoda</taxon>
        <taxon>Chromadorea</taxon>
        <taxon>Rhabditida</taxon>
        <taxon>Rhabditina</taxon>
        <taxon>Rhabditomorpha</taxon>
        <taxon>Strongyloidea</taxon>
        <taxon>Ancylostomatidae</taxon>
        <taxon>Ancylostomatinae</taxon>
        <taxon>Ancylostoma</taxon>
    </lineage>
</organism>
<evidence type="ECO:0000256" key="4">
    <source>
        <dbReference type="PIRSR" id="PIRSR607724-1"/>
    </source>
</evidence>
<feature type="active site" evidence="4">
    <location>
        <position position="275"/>
    </location>
</feature>
<comment type="similarity">
    <text evidence="1">Belongs to the poly(ADP-ribose) glycohydrolase family.</text>
</comment>
<reference evidence="8" key="1">
    <citation type="journal article" date="2015" name="Nat. Genet.">
        <title>The genome and transcriptome of the zoonotic hookworm Ancylostoma ceylanicum identify infection-specific gene families.</title>
        <authorList>
            <person name="Schwarz E.M."/>
            <person name="Hu Y."/>
            <person name="Antoshechkin I."/>
            <person name="Miller M.M."/>
            <person name="Sternberg P.W."/>
            <person name="Aroian R.V."/>
        </authorList>
    </citation>
    <scope>NUCLEOTIDE SEQUENCE</scope>
    <source>
        <strain evidence="8">HY135</strain>
    </source>
</reference>
<feature type="domain" description="PARG catalytic Macro" evidence="5">
    <location>
        <begin position="245"/>
        <end position="446"/>
    </location>
</feature>
<dbReference type="AlphaFoldDB" id="A0A016T1M9"/>